<dbReference type="Proteomes" id="UP000298654">
    <property type="component" value="Chromosome"/>
</dbReference>
<keyword evidence="5" id="KW-0805">Transcription regulation</keyword>
<dbReference type="CDD" id="cd01639">
    <property type="entry name" value="IMPase"/>
    <property type="match status" value="1"/>
</dbReference>
<evidence type="ECO:0000256" key="5">
    <source>
        <dbReference type="ARBA" id="ARBA00022814"/>
    </source>
</evidence>
<gene>
    <name evidence="8" type="ORF">D9V59_01425</name>
</gene>
<evidence type="ECO:0000313" key="9">
    <source>
        <dbReference type="Proteomes" id="UP000298654"/>
    </source>
</evidence>
<evidence type="ECO:0000256" key="1">
    <source>
        <dbReference type="ARBA" id="ARBA00001033"/>
    </source>
</evidence>
<dbReference type="GO" id="GO:0046872">
    <property type="term" value="F:metal ion binding"/>
    <property type="evidence" value="ECO:0007669"/>
    <property type="project" value="UniProtKB-KW"/>
</dbReference>
<accession>A0A4D6XMM7</accession>
<dbReference type="RefSeq" id="WP_158364392.1">
    <property type="nucleotide sequence ID" value="NZ_CP034900.1"/>
</dbReference>
<keyword evidence="5" id="KW-0804">Transcription</keyword>
<reference evidence="8 9" key="1">
    <citation type="submission" date="2018-12" db="EMBL/GenBank/DDBJ databases">
        <authorList>
            <person name="Chong R.A."/>
        </authorList>
    </citation>
    <scope>NUCLEOTIDE SEQUENCE [LARGE SCALE GENOMIC DNA]</scope>
    <source>
        <strain evidence="8 9">Aar</strain>
    </source>
</reference>
<keyword evidence="5" id="KW-0889">Transcription antitermination</keyword>
<comment type="cofactor">
    <cofactor evidence="2 6 7">
        <name>Mg(2+)</name>
        <dbReference type="ChEBI" id="CHEBI:18420"/>
    </cofactor>
</comment>
<organism evidence="8 9">
    <name type="scientific">Buchnera aphidicola</name>
    <name type="common">Artemisaphis artemisicola</name>
    <dbReference type="NCBI Taxonomy" id="1241836"/>
    <lineage>
        <taxon>Bacteria</taxon>
        <taxon>Pseudomonadati</taxon>
        <taxon>Pseudomonadota</taxon>
        <taxon>Gammaproteobacteria</taxon>
        <taxon>Enterobacterales</taxon>
        <taxon>Erwiniaceae</taxon>
        <taxon>Buchnera</taxon>
    </lineage>
</organism>
<feature type="binding site" evidence="6">
    <location>
        <position position="87"/>
    </location>
    <ligand>
        <name>Mg(2+)</name>
        <dbReference type="ChEBI" id="CHEBI:18420"/>
        <label>1</label>
        <note>catalytic</note>
    </ligand>
</feature>
<dbReference type="AlphaFoldDB" id="A0A4D6XMM7"/>
<dbReference type="EC" id="3.1.3.25" evidence="7"/>
<dbReference type="GO" id="GO:0007165">
    <property type="term" value="P:signal transduction"/>
    <property type="evidence" value="ECO:0007669"/>
    <property type="project" value="TreeGrafter"/>
</dbReference>
<keyword evidence="4 7" id="KW-0378">Hydrolase</keyword>
<dbReference type="Gene3D" id="3.30.540.10">
    <property type="entry name" value="Fructose-1,6-Bisphosphatase, subunit A, domain 1"/>
    <property type="match status" value="1"/>
</dbReference>
<dbReference type="InterPro" id="IPR022337">
    <property type="entry name" value="Inositol_monophosphatase_SuhB"/>
</dbReference>
<dbReference type="PRINTS" id="PR01959">
    <property type="entry name" value="SBIMPHPHTASE"/>
</dbReference>
<evidence type="ECO:0000256" key="2">
    <source>
        <dbReference type="ARBA" id="ARBA00001946"/>
    </source>
</evidence>
<sequence length="265" mass="30378">MHPMLNIAIRAVRKGGNAIVQNYDTQKFINEDTEKNKIFIKNIMYKTYRIITEIIYKSYPNHLILNKNENFLLKINKKNTIWIINELDGKNNFIKHFPHFCISIAVIVKGKIEISVIYDPIRNDLFTAVKGQGSQLNGYRTRCSNINTLNHTTVAINLPNYINDQSLSYFEIYKKLTSCGISFRCTGSILLDLAYTAAGRIDCLFNFNLKQNNFIAGKLQVQEAGCLISNFTGGYRNNNSHCGNLISSPKFIRLITEKVREYCIL</sequence>
<reference evidence="8 9" key="2">
    <citation type="submission" date="2019-05" db="EMBL/GenBank/DDBJ databases">
        <title>Genome evolution of the obligate endosymbiont Buchnera aphidicola.</title>
        <authorList>
            <person name="Moran N.A."/>
        </authorList>
    </citation>
    <scope>NUCLEOTIDE SEQUENCE [LARGE SCALE GENOMIC DNA]</scope>
    <source>
        <strain evidence="8 9">Aar</strain>
    </source>
</reference>
<evidence type="ECO:0000256" key="4">
    <source>
        <dbReference type="ARBA" id="ARBA00022801"/>
    </source>
</evidence>
<proteinExistence type="inferred from homology"/>
<dbReference type="EMBL" id="CP034900">
    <property type="protein sequence ID" value="QCI15960.1"/>
    <property type="molecule type" value="Genomic_DNA"/>
</dbReference>
<comment type="catalytic activity">
    <reaction evidence="1 7">
        <text>a myo-inositol phosphate + H2O = myo-inositol + phosphate</text>
        <dbReference type="Rhea" id="RHEA:24056"/>
        <dbReference type="ChEBI" id="CHEBI:15377"/>
        <dbReference type="ChEBI" id="CHEBI:17268"/>
        <dbReference type="ChEBI" id="CHEBI:43474"/>
        <dbReference type="ChEBI" id="CHEBI:84139"/>
        <dbReference type="EC" id="3.1.3.25"/>
    </reaction>
</comment>
<protein>
    <recommendedName>
        <fullName evidence="7">Inositol-1-monophosphatase</fullName>
        <ecNumber evidence="7">3.1.3.25</ecNumber>
    </recommendedName>
</protein>
<dbReference type="PANTHER" id="PTHR20854:SF4">
    <property type="entry name" value="INOSITOL-1-MONOPHOSPHATASE-RELATED"/>
    <property type="match status" value="1"/>
</dbReference>
<evidence type="ECO:0000256" key="3">
    <source>
        <dbReference type="ARBA" id="ARBA00009759"/>
    </source>
</evidence>
<dbReference type="InterPro" id="IPR033942">
    <property type="entry name" value="IMPase"/>
</dbReference>
<dbReference type="OrthoDB" id="9785695at2"/>
<dbReference type="GO" id="GO:0008934">
    <property type="term" value="F:inositol monophosphate 1-phosphatase activity"/>
    <property type="evidence" value="ECO:0007669"/>
    <property type="project" value="InterPro"/>
</dbReference>
<dbReference type="InterPro" id="IPR000760">
    <property type="entry name" value="Inositol_monophosphatase-like"/>
</dbReference>
<keyword evidence="6 7" id="KW-0460">Magnesium</keyword>
<dbReference type="SUPFAM" id="SSF56655">
    <property type="entry name" value="Carbohydrate phosphatase"/>
    <property type="match status" value="1"/>
</dbReference>
<feature type="binding site" evidence="6">
    <location>
        <position position="88"/>
    </location>
    <ligand>
        <name>Mg(2+)</name>
        <dbReference type="ChEBI" id="CHEBI:18420"/>
        <label>1</label>
        <note>catalytic</note>
    </ligand>
</feature>
<name>A0A4D6XMM7_9GAMM</name>
<keyword evidence="6 7" id="KW-0479">Metal-binding</keyword>
<dbReference type="PANTHER" id="PTHR20854">
    <property type="entry name" value="INOSITOL MONOPHOSPHATASE"/>
    <property type="match status" value="1"/>
</dbReference>
<dbReference type="GO" id="GO:0006020">
    <property type="term" value="P:inositol metabolic process"/>
    <property type="evidence" value="ECO:0007669"/>
    <property type="project" value="TreeGrafter"/>
</dbReference>
<dbReference type="PRINTS" id="PR00377">
    <property type="entry name" value="IMPHPHTASES"/>
</dbReference>
<evidence type="ECO:0000313" key="8">
    <source>
        <dbReference type="EMBL" id="QCI15960.1"/>
    </source>
</evidence>
<evidence type="ECO:0000256" key="6">
    <source>
        <dbReference type="PIRSR" id="PIRSR600760-2"/>
    </source>
</evidence>
<dbReference type="Pfam" id="PF00459">
    <property type="entry name" value="Inositol_P"/>
    <property type="match status" value="1"/>
</dbReference>
<comment type="similarity">
    <text evidence="3 7">Belongs to the inositol monophosphatase superfamily.</text>
</comment>
<dbReference type="GO" id="GO:0031564">
    <property type="term" value="P:transcription antitermination"/>
    <property type="evidence" value="ECO:0007669"/>
    <property type="project" value="UniProtKB-KW"/>
</dbReference>
<evidence type="ECO:0000256" key="7">
    <source>
        <dbReference type="RuleBase" id="RU364068"/>
    </source>
</evidence>
<dbReference type="Gene3D" id="3.40.190.80">
    <property type="match status" value="1"/>
</dbReference>